<keyword evidence="4" id="KW-1185">Reference proteome</keyword>
<gene>
    <name evidence="2" type="primary">gloA_2</name>
    <name evidence="2" type="ORF">CPRO_23080</name>
    <name evidence="3" type="ORF">SAMN02745151_02588</name>
</gene>
<name>A0A0X8VDR0_ANAPI</name>
<evidence type="ECO:0000313" key="2">
    <source>
        <dbReference type="EMBL" id="AMJ41875.1"/>
    </source>
</evidence>
<proteinExistence type="predicted"/>
<dbReference type="KEGG" id="cpro:CPRO_23080"/>
<dbReference type="InterPro" id="IPR037523">
    <property type="entry name" value="VOC_core"/>
</dbReference>
<reference evidence="2 4" key="1">
    <citation type="journal article" date="2016" name="Genome Announc.">
        <title>Complete Genome Sequence of the Amino Acid-Fermenting Clostridium propionicum X2 (DSM 1682).</title>
        <authorList>
            <person name="Poehlein A."/>
            <person name="Schlien K."/>
            <person name="Chowdhury N.P."/>
            <person name="Gottschalk G."/>
            <person name="Buckel W."/>
            <person name="Daniel R."/>
        </authorList>
    </citation>
    <scope>NUCLEOTIDE SEQUENCE [LARGE SCALE GENOMIC DNA]</scope>
    <source>
        <strain evidence="2 4">X2</strain>
    </source>
</reference>
<dbReference type="GO" id="GO:0004462">
    <property type="term" value="F:lactoylglutathione lyase activity"/>
    <property type="evidence" value="ECO:0007669"/>
    <property type="project" value="UniProtKB-EC"/>
</dbReference>
<dbReference type="Gene3D" id="3.10.180.10">
    <property type="entry name" value="2,3-Dihydroxybiphenyl 1,2-Dioxygenase, domain 1"/>
    <property type="match status" value="1"/>
</dbReference>
<dbReference type="Proteomes" id="UP000184204">
    <property type="component" value="Unassembled WGS sequence"/>
</dbReference>
<dbReference type="EMBL" id="CP014223">
    <property type="protein sequence ID" value="AMJ41875.1"/>
    <property type="molecule type" value="Genomic_DNA"/>
</dbReference>
<dbReference type="AlphaFoldDB" id="A0A0X8VDR0"/>
<dbReference type="EMBL" id="FQUA01000014">
    <property type="protein sequence ID" value="SHF03931.1"/>
    <property type="molecule type" value="Genomic_DNA"/>
</dbReference>
<sequence length="121" mass="14307">MFTFNHYNFNVIDLEKSMDFYEKALGLKEVRRLESPDGSWKLVYLGDGVTDFNLELTWLKERTAPYSLGENEFHLAFETEDFDEAHKKHEELGCICFENPEMGIYFISDPDHYWIEIIPKG</sequence>
<dbReference type="RefSeq" id="WP_066051800.1">
    <property type="nucleotide sequence ID" value="NZ_CP014223.1"/>
</dbReference>
<dbReference type="OrthoDB" id="192739at2"/>
<organism evidence="3 5">
    <name type="scientific">Anaerotignum propionicum DSM 1682</name>
    <dbReference type="NCBI Taxonomy" id="991789"/>
    <lineage>
        <taxon>Bacteria</taxon>
        <taxon>Bacillati</taxon>
        <taxon>Bacillota</taxon>
        <taxon>Clostridia</taxon>
        <taxon>Lachnospirales</taxon>
        <taxon>Anaerotignaceae</taxon>
        <taxon>Anaerotignum</taxon>
    </lineage>
</organism>
<dbReference type="InterPro" id="IPR004360">
    <property type="entry name" value="Glyas_Fos-R_dOase_dom"/>
</dbReference>
<dbReference type="PROSITE" id="PS51819">
    <property type="entry name" value="VOC"/>
    <property type="match status" value="1"/>
</dbReference>
<keyword evidence="3" id="KW-0456">Lyase</keyword>
<dbReference type="EC" id="4.4.1.5" evidence="2"/>
<protein>
    <submittedName>
        <fullName evidence="3">Lactoylglutathione lyase</fullName>
        <ecNumber evidence="2">4.4.1.5</ecNumber>
    </submittedName>
</protein>
<reference evidence="3" key="4">
    <citation type="submission" date="2016-11" db="EMBL/GenBank/DDBJ databases">
        <authorList>
            <person name="Varghese N."/>
            <person name="Submissions S."/>
        </authorList>
    </citation>
    <scope>NUCLEOTIDE SEQUENCE</scope>
    <source>
        <strain evidence="3">DSM 1682</strain>
    </source>
</reference>
<dbReference type="Pfam" id="PF00903">
    <property type="entry name" value="Glyoxalase"/>
    <property type="match status" value="1"/>
</dbReference>
<dbReference type="InterPro" id="IPR029068">
    <property type="entry name" value="Glyas_Bleomycin-R_OHBP_Dase"/>
</dbReference>
<evidence type="ECO:0000313" key="3">
    <source>
        <dbReference type="EMBL" id="SHF03931.1"/>
    </source>
</evidence>
<dbReference type="PANTHER" id="PTHR10374">
    <property type="entry name" value="LACTOYLGLUTATHIONE LYASE GLYOXALASE I"/>
    <property type="match status" value="1"/>
</dbReference>
<evidence type="ECO:0000259" key="1">
    <source>
        <dbReference type="PROSITE" id="PS51819"/>
    </source>
</evidence>
<dbReference type="SUPFAM" id="SSF54593">
    <property type="entry name" value="Glyoxalase/Bleomycin resistance protein/Dihydroxybiphenyl dioxygenase"/>
    <property type="match status" value="1"/>
</dbReference>
<accession>A0A0X8VDR0</accession>
<evidence type="ECO:0000313" key="5">
    <source>
        <dbReference type="Proteomes" id="UP000184204"/>
    </source>
</evidence>
<feature type="domain" description="VOC" evidence="1">
    <location>
        <begin position="3"/>
        <end position="121"/>
    </location>
</feature>
<evidence type="ECO:0000313" key="4">
    <source>
        <dbReference type="Proteomes" id="UP000068026"/>
    </source>
</evidence>
<dbReference type="PANTHER" id="PTHR10374:SF30">
    <property type="entry name" value="LACTOYLGLUTATHIONE LYASE"/>
    <property type="match status" value="1"/>
</dbReference>
<dbReference type="Proteomes" id="UP000068026">
    <property type="component" value="Chromosome"/>
</dbReference>
<reference evidence="5" key="3">
    <citation type="submission" date="2016-11" db="EMBL/GenBank/DDBJ databases">
        <authorList>
            <person name="Jaros S."/>
            <person name="Januszkiewicz K."/>
            <person name="Wedrychowicz H."/>
        </authorList>
    </citation>
    <scope>NUCLEOTIDE SEQUENCE [LARGE SCALE GENOMIC DNA]</scope>
    <source>
        <strain evidence="5">DSM 1682</strain>
    </source>
</reference>
<reference evidence="4" key="2">
    <citation type="submission" date="2016-01" db="EMBL/GenBank/DDBJ databases">
        <authorList>
            <person name="Poehlein A."/>
            <person name="Schlien K."/>
            <person name="Gottschalk G."/>
            <person name="Buckel W."/>
            <person name="Daniel R."/>
        </authorList>
    </citation>
    <scope>NUCLEOTIDE SEQUENCE [LARGE SCALE GENOMIC DNA]</scope>
    <source>
        <strain evidence="4">X2</strain>
    </source>
</reference>